<sequence>MVAATCLSLNLSVSAAYAQHSPFDDFPIVITCEQKGTQHAYYLSRVTQDGTATYVASERIAGTISLGGHAKAVGGPAAGSCVGKTLEELRASGQAHDLRR</sequence>
<keyword evidence="3" id="KW-1185">Reference proteome</keyword>
<keyword evidence="1" id="KW-0732">Signal</keyword>
<dbReference type="RefSeq" id="WP_285867738.1">
    <property type="nucleotide sequence ID" value="NZ_JARFYM010000004.1"/>
</dbReference>
<dbReference type="EMBL" id="JARFYM010000004">
    <property type="protein sequence ID" value="MDL2398856.1"/>
    <property type="molecule type" value="Genomic_DNA"/>
</dbReference>
<feature type="signal peptide" evidence="1">
    <location>
        <begin position="1"/>
        <end position="18"/>
    </location>
</feature>
<feature type="chain" id="PRO_5046312908" evidence="1">
    <location>
        <begin position="19"/>
        <end position="100"/>
    </location>
</feature>
<evidence type="ECO:0000313" key="3">
    <source>
        <dbReference type="Proteomes" id="UP001172645"/>
    </source>
</evidence>
<reference evidence="2" key="1">
    <citation type="submission" date="2023-06" db="EMBL/GenBank/DDBJ databases">
        <title>Phylogenetic Diversity of Rhizobium strains.</title>
        <authorList>
            <person name="Moura F.T."/>
            <person name="Helene L.C.F."/>
            <person name="Hungria M."/>
        </authorList>
    </citation>
    <scope>NUCLEOTIDE SEQUENCE</scope>
    <source>
        <strain evidence="2">CCGE526</strain>
    </source>
</reference>
<gene>
    <name evidence="2" type="ORF">PY649_08130</name>
</gene>
<organism evidence="2 3">
    <name type="scientific">Rhizobium mayense</name>
    <dbReference type="NCBI Taxonomy" id="1312184"/>
    <lineage>
        <taxon>Bacteria</taxon>
        <taxon>Pseudomonadati</taxon>
        <taxon>Pseudomonadota</taxon>
        <taxon>Alphaproteobacteria</taxon>
        <taxon>Hyphomicrobiales</taxon>
        <taxon>Rhizobiaceae</taxon>
        <taxon>Rhizobium/Agrobacterium group</taxon>
        <taxon>Rhizobium</taxon>
    </lineage>
</organism>
<comment type="caution">
    <text evidence="2">The sequence shown here is derived from an EMBL/GenBank/DDBJ whole genome shotgun (WGS) entry which is preliminary data.</text>
</comment>
<evidence type="ECO:0000313" key="2">
    <source>
        <dbReference type="EMBL" id="MDL2398856.1"/>
    </source>
</evidence>
<protein>
    <submittedName>
        <fullName evidence="2">Uncharacterized protein</fullName>
    </submittedName>
</protein>
<accession>A0ABT7JR78</accession>
<evidence type="ECO:0000256" key="1">
    <source>
        <dbReference type="SAM" id="SignalP"/>
    </source>
</evidence>
<proteinExistence type="predicted"/>
<name>A0ABT7JR78_9HYPH</name>
<dbReference type="Proteomes" id="UP001172645">
    <property type="component" value="Unassembled WGS sequence"/>
</dbReference>